<dbReference type="OrthoDB" id="6504765at2"/>
<protein>
    <submittedName>
        <fullName evidence="1">DUF2591 domain-containing protein</fullName>
    </submittedName>
</protein>
<evidence type="ECO:0000313" key="2">
    <source>
        <dbReference type="Proteomes" id="UP000315439"/>
    </source>
</evidence>
<dbReference type="Proteomes" id="UP000315439">
    <property type="component" value="Unassembled WGS sequence"/>
</dbReference>
<reference evidence="1 2" key="1">
    <citation type="submission" date="2019-07" db="EMBL/GenBank/DDBJ databases">
        <title>Draft genome for Aliikangiella sp. M105.</title>
        <authorList>
            <person name="Wang G."/>
        </authorList>
    </citation>
    <scope>NUCLEOTIDE SEQUENCE [LARGE SCALE GENOMIC DNA]</scope>
    <source>
        <strain evidence="1 2">M105</strain>
    </source>
</reference>
<keyword evidence="2" id="KW-1185">Reference proteome</keyword>
<gene>
    <name evidence="1" type="ORF">FLL46_24220</name>
</gene>
<organism evidence="1 2">
    <name type="scientific">Aliikangiella coralliicola</name>
    <dbReference type="NCBI Taxonomy" id="2592383"/>
    <lineage>
        <taxon>Bacteria</taxon>
        <taxon>Pseudomonadati</taxon>
        <taxon>Pseudomonadota</taxon>
        <taxon>Gammaproteobacteria</taxon>
        <taxon>Oceanospirillales</taxon>
        <taxon>Pleioneaceae</taxon>
        <taxon>Aliikangiella</taxon>
    </lineage>
</organism>
<accession>A0A545U090</accession>
<dbReference type="EMBL" id="VIKS01000015">
    <property type="protein sequence ID" value="TQV82879.1"/>
    <property type="molecule type" value="Genomic_DNA"/>
</dbReference>
<proteinExistence type="predicted"/>
<sequence>MGGLVMSYTQEQLEAMSDYEINRLVADNENVDYDIFHHIDAECTIHDVNDQSEINYCNNPAQIMPIALGSRIGSAWSYFEGISDYWKAKGSTQRKPGPFVRFESISKDDPYRAICIVYLLMQGDE</sequence>
<dbReference type="AlphaFoldDB" id="A0A545U090"/>
<name>A0A545U090_9GAMM</name>
<comment type="caution">
    <text evidence="1">The sequence shown here is derived from an EMBL/GenBank/DDBJ whole genome shotgun (WGS) entry which is preliminary data.</text>
</comment>
<evidence type="ECO:0000313" key="1">
    <source>
        <dbReference type="EMBL" id="TQV82879.1"/>
    </source>
</evidence>